<dbReference type="Pfam" id="PF10988">
    <property type="entry name" value="DUF2807"/>
    <property type="match status" value="2"/>
</dbReference>
<reference evidence="3" key="1">
    <citation type="journal article" date="2022" name="Arch. Microbiol.">
        <title>Microbulbifer okhotskensis sp. nov., isolated from a deep bottom sediment of the Okhotsk Sea.</title>
        <authorList>
            <person name="Romanenko L."/>
            <person name="Kurilenko V."/>
            <person name="Otstavnykh N."/>
            <person name="Velansky P."/>
            <person name="Isaeva M."/>
            <person name="Mikhailov V."/>
        </authorList>
    </citation>
    <scope>NUCLEOTIDE SEQUENCE</scope>
    <source>
        <strain evidence="3">OS29</strain>
    </source>
</reference>
<dbReference type="PANTHER" id="PTHR39200:SF1">
    <property type="entry name" value="AUTO-TRANSPORTER ADHESIN HEAD GIN DOMAIN-CONTAINING PROTEIN-RELATED"/>
    <property type="match status" value="1"/>
</dbReference>
<keyword evidence="1" id="KW-0732">Signal</keyword>
<feature type="domain" description="Putative auto-transporter adhesin head GIN" evidence="2">
    <location>
        <begin position="179"/>
        <end position="266"/>
    </location>
</feature>
<dbReference type="AlphaFoldDB" id="A0A9X2EJ90"/>
<dbReference type="PANTHER" id="PTHR39200">
    <property type="entry name" value="HYPOTHETICAL EXPORTED PROTEIN"/>
    <property type="match status" value="1"/>
</dbReference>
<proteinExistence type="predicted"/>
<protein>
    <submittedName>
        <fullName evidence="3">DUF2807 domain-containing protein</fullName>
    </submittedName>
</protein>
<organism evidence="3 4">
    <name type="scientific">Microbulbifer okhotskensis</name>
    <dbReference type="NCBI Taxonomy" id="2926617"/>
    <lineage>
        <taxon>Bacteria</taxon>
        <taxon>Pseudomonadati</taxon>
        <taxon>Pseudomonadota</taxon>
        <taxon>Gammaproteobacteria</taxon>
        <taxon>Cellvibrionales</taxon>
        <taxon>Microbulbiferaceae</taxon>
        <taxon>Microbulbifer</taxon>
    </lineage>
</organism>
<dbReference type="EMBL" id="JALBWM010000007">
    <property type="protein sequence ID" value="MCO1333274.1"/>
    <property type="molecule type" value="Genomic_DNA"/>
</dbReference>
<evidence type="ECO:0000256" key="1">
    <source>
        <dbReference type="SAM" id="SignalP"/>
    </source>
</evidence>
<accession>A0A9X2EJ90</accession>
<feature type="signal peptide" evidence="1">
    <location>
        <begin position="1"/>
        <end position="28"/>
    </location>
</feature>
<evidence type="ECO:0000259" key="2">
    <source>
        <dbReference type="Pfam" id="PF10988"/>
    </source>
</evidence>
<keyword evidence="4" id="KW-1185">Reference proteome</keyword>
<sequence length="269" mass="27911">MMTLKKALFTPLLAVWAMLAAYGASIQAEEMETKHFDVKGFTQVSLKGNSHLELIQGDSFTVVAAGPTSTMPYVKVEVKGRTLELSVDENTQNWLGFVTISRGQGQEVNFTVTMPKIDALRVTGSGEARSASIESESLDLAVTGSGTIDVDKVASENLKAYITGSGDLFLEKALAVSGEVAVTGSGDMNIGNITGESLSAEIKGSGDMVVGGRVATVNIRVMGSGDFSGRSLRADSASGSVMGSGDIVLKRPGSDSFSVVGSGDIALVD</sequence>
<comment type="caution">
    <text evidence="3">The sequence shown here is derived from an EMBL/GenBank/DDBJ whole genome shotgun (WGS) entry which is preliminary data.</text>
</comment>
<evidence type="ECO:0000313" key="4">
    <source>
        <dbReference type="Proteomes" id="UP001139028"/>
    </source>
</evidence>
<dbReference type="RefSeq" id="WP_252464446.1">
    <property type="nucleotide sequence ID" value="NZ_JALBWM010000007.1"/>
</dbReference>
<dbReference type="InterPro" id="IPR021255">
    <property type="entry name" value="DUF2807"/>
</dbReference>
<feature type="chain" id="PRO_5040987055" evidence="1">
    <location>
        <begin position="29"/>
        <end position="269"/>
    </location>
</feature>
<dbReference type="Proteomes" id="UP001139028">
    <property type="component" value="Unassembled WGS sequence"/>
</dbReference>
<feature type="domain" description="Putative auto-transporter adhesin head GIN" evidence="2">
    <location>
        <begin position="41"/>
        <end position="170"/>
    </location>
</feature>
<name>A0A9X2EJ90_9GAMM</name>
<evidence type="ECO:0000313" key="3">
    <source>
        <dbReference type="EMBL" id="MCO1333274.1"/>
    </source>
</evidence>
<dbReference type="Gene3D" id="2.160.20.120">
    <property type="match status" value="2"/>
</dbReference>
<gene>
    <name evidence="3" type="ORF">MO867_02870</name>
</gene>